<dbReference type="OrthoDB" id="10029846at2759"/>
<dbReference type="STRING" id="10195.A0A3M7Q7U0"/>
<dbReference type="Gene3D" id="2.20.25.240">
    <property type="match status" value="1"/>
</dbReference>
<organism evidence="2 3">
    <name type="scientific">Brachionus plicatilis</name>
    <name type="common">Marine rotifer</name>
    <name type="synonym">Brachionus muelleri</name>
    <dbReference type="NCBI Taxonomy" id="10195"/>
    <lineage>
        <taxon>Eukaryota</taxon>
        <taxon>Metazoa</taxon>
        <taxon>Spiralia</taxon>
        <taxon>Gnathifera</taxon>
        <taxon>Rotifera</taxon>
        <taxon>Eurotatoria</taxon>
        <taxon>Monogononta</taxon>
        <taxon>Pseudotrocha</taxon>
        <taxon>Ploima</taxon>
        <taxon>Brachionidae</taxon>
        <taxon>Brachionus</taxon>
    </lineage>
</organism>
<comment type="caution">
    <text evidence="2">The sequence shown here is derived from an EMBL/GenBank/DDBJ whole genome shotgun (WGS) entry which is preliminary data.</text>
</comment>
<accession>A0A3M7Q7U0</accession>
<sequence>MKKTKQLTTSNTFSPNLNLRSRKIIRQPTEVLNNFGADLAISLPLVEVPQDEPIFYELCNEFDFDFFNFTEQICNKKEILLLNSNDHFEIIRTRCNLEAKDNTPFAWTLTKTQKGIGYKLASCGYAYTVDKPTIDKVSTASTIYWKCELHKNCSGRAISSGLNPPLNHSRKHNHIRDKERGEELVCVEMVKDKALNTNNPPRAIMMEIQKGMSLTALCSVSKPDAMRQMILRARTKKFSFKKFKATSIAEIKIPDELKKTYRNEEFYWDDSGSDDKNRVIVFTTEKNLSLLNDYCDWYADGTFDISPTFFKQIYSLHIIKNGTLIPCVYAMLPNKKQTTYNKMFKMVKSFITNDPKSINMDFEKAAMNSAQMIFRCKIYGCFFHLSQSIFRRVQNKGYVAEYALNDEFRHSFKLIQALAFLPPKDVVTGFNQIKKSSPESFECILNYFERFYIGKLKPNSKTQRVVPMFPIECWNVFERVKQRLPRTNNNVENWHSRIQADVRKKLNVFMVVELLRLEQDKSEGDYARLVNGEILKRKPSKKDYEKNIETLVDGYSGKISEHLKGMALPCCPVLVHLNDACTRLFLSLFLPTSSSFELQNSLITKGSLIGTPRSQNKLKKKCATDR</sequence>
<dbReference type="Proteomes" id="UP000276133">
    <property type="component" value="Unassembled WGS sequence"/>
</dbReference>
<protein>
    <recommendedName>
        <fullName evidence="1">MULE transposase domain-containing protein</fullName>
    </recommendedName>
</protein>
<reference evidence="2 3" key="1">
    <citation type="journal article" date="2018" name="Sci. Rep.">
        <title>Genomic signatures of local adaptation to the degree of environmental predictability in rotifers.</title>
        <authorList>
            <person name="Franch-Gras L."/>
            <person name="Hahn C."/>
            <person name="Garcia-Roger E.M."/>
            <person name="Carmona M.J."/>
            <person name="Serra M."/>
            <person name="Gomez A."/>
        </authorList>
    </citation>
    <scope>NUCLEOTIDE SEQUENCE [LARGE SCALE GENOMIC DNA]</scope>
    <source>
        <strain evidence="2">HYR1</strain>
    </source>
</reference>
<evidence type="ECO:0000313" key="3">
    <source>
        <dbReference type="Proteomes" id="UP000276133"/>
    </source>
</evidence>
<evidence type="ECO:0000313" key="2">
    <source>
        <dbReference type="EMBL" id="RNA07319.1"/>
    </source>
</evidence>
<dbReference type="AlphaFoldDB" id="A0A3M7Q7U0"/>
<feature type="domain" description="MULE transposase" evidence="1">
    <location>
        <begin position="298"/>
        <end position="387"/>
    </location>
</feature>
<dbReference type="Pfam" id="PF10551">
    <property type="entry name" value="MULE"/>
    <property type="match status" value="1"/>
</dbReference>
<dbReference type="InterPro" id="IPR018289">
    <property type="entry name" value="MULE_transposase_dom"/>
</dbReference>
<name>A0A3M7Q7U0_BRAPC</name>
<evidence type="ECO:0000259" key="1">
    <source>
        <dbReference type="Pfam" id="PF10551"/>
    </source>
</evidence>
<gene>
    <name evidence="2" type="ORF">BpHYR1_053475</name>
</gene>
<dbReference type="EMBL" id="REGN01007087">
    <property type="protein sequence ID" value="RNA07319.1"/>
    <property type="molecule type" value="Genomic_DNA"/>
</dbReference>
<proteinExistence type="predicted"/>
<keyword evidence="3" id="KW-1185">Reference proteome</keyword>